<proteinExistence type="predicted"/>
<organism evidence="9 10">
    <name type="scientific">Pyrus ussuriensis x Pyrus communis</name>
    <dbReference type="NCBI Taxonomy" id="2448454"/>
    <lineage>
        <taxon>Eukaryota</taxon>
        <taxon>Viridiplantae</taxon>
        <taxon>Streptophyta</taxon>
        <taxon>Embryophyta</taxon>
        <taxon>Tracheophyta</taxon>
        <taxon>Spermatophyta</taxon>
        <taxon>Magnoliopsida</taxon>
        <taxon>eudicotyledons</taxon>
        <taxon>Gunneridae</taxon>
        <taxon>Pentapetalae</taxon>
        <taxon>rosids</taxon>
        <taxon>fabids</taxon>
        <taxon>Rosales</taxon>
        <taxon>Rosaceae</taxon>
        <taxon>Amygdaloideae</taxon>
        <taxon>Maleae</taxon>
        <taxon>Pyrus</taxon>
    </lineage>
</organism>
<dbReference type="Pfam" id="PF00270">
    <property type="entry name" value="DEAD"/>
    <property type="match status" value="1"/>
</dbReference>
<accession>A0A5N5FMS6</accession>
<comment type="caution">
    <text evidence="9">The sequence shown here is derived from an EMBL/GenBank/DDBJ whole genome shotgun (WGS) entry which is preliminary data.</text>
</comment>
<dbReference type="EC" id="3.6.4.13" evidence="1"/>
<protein>
    <recommendedName>
        <fullName evidence="1">RNA helicase</fullName>
        <ecNumber evidence="1">3.6.4.13</ecNumber>
    </recommendedName>
</protein>
<dbReference type="GO" id="GO:0016787">
    <property type="term" value="F:hydrolase activity"/>
    <property type="evidence" value="ECO:0007669"/>
    <property type="project" value="UniProtKB-KW"/>
</dbReference>
<dbReference type="SUPFAM" id="SSF52540">
    <property type="entry name" value="P-loop containing nucleoside triphosphate hydrolases"/>
    <property type="match status" value="1"/>
</dbReference>
<dbReference type="InterPro" id="IPR011545">
    <property type="entry name" value="DEAD/DEAH_box_helicase_dom"/>
</dbReference>
<evidence type="ECO:0000256" key="6">
    <source>
        <dbReference type="ARBA" id="ARBA00047984"/>
    </source>
</evidence>
<dbReference type="PROSITE" id="PS51192">
    <property type="entry name" value="HELICASE_ATP_BIND_1"/>
    <property type="match status" value="1"/>
</dbReference>
<dbReference type="SMART" id="SM00490">
    <property type="entry name" value="HELICc"/>
    <property type="match status" value="1"/>
</dbReference>
<dbReference type="Pfam" id="PF00271">
    <property type="entry name" value="Helicase_C"/>
    <property type="match status" value="1"/>
</dbReference>
<gene>
    <name evidence="9" type="ORF">D8674_009845</name>
</gene>
<dbReference type="GO" id="GO:0003724">
    <property type="term" value="F:RNA helicase activity"/>
    <property type="evidence" value="ECO:0007669"/>
    <property type="project" value="UniProtKB-EC"/>
</dbReference>
<dbReference type="EMBL" id="SMOL01000753">
    <property type="protein sequence ID" value="KAB2599574.1"/>
    <property type="molecule type" value="Genomic_DNA"/>
</dbReference>
<evidence type="ECO:0000313" key="9">
    <source>
        <dbReference type="EMBL" id="KAB2599574.1"/>
    </source>
</evidence>
<evidence type="ECO:0000256" key="2">
    <source>
        <dbReference type="ARBA" id="ARBA00022741"/>
    </source>
</evidence>
<dbReference type="AlphaFoldDB" id="A0A5N5FMS6"/>
<evidence type="ECO:0000313" key="10">
    <source>
        <dbReference type="Proteomes" id="UP000327157"/>
    </source>
</evidence>
<dbReference type="GO" id="GO:0005524">
    <property type="term" value="F:ATP binding"/>
    <property type="evidence" value="ECO:0007669"/>
    <property type="project" value="UniProtKB-KW"/>
</dbReference>
<dbReference type="Gene3D" id="3.40.50.300">
    <property type="entry name" value="P-loop containing nucleotide triphosphate hydrolases"/>
    <property type="match status" value="2"/>
</dbReference>
<keyword evidence="5" id="KW-0067">ATP-binding</keyword>
<name>A0A5N5FMS6_9ROSA</name>
<reference evidence="9 10" key="3">
    <citation type="submission" date="2019-11" db="EMBL/GenBank/DDBJ databases">
        <title>A de novo genome assembly of a pear dwarfing rootstock.</title>
        <authorList>
            <person name="Wang F."/>
            <person name="Wang J."/>
            <person name="Li S."/>
            <person name="Zhang Y."/>
            <person name="Fang M."/>
            <person name="Ma L."/>
            <person name="Zhao Y."/>
            <person name="Jiang S."/>
        </authorList>
    </citation>
    <scope>NUCLEOTIDE SEQUENCE [LARGE SCALE GENOMIC DNA]</scope>
    <source>
        <strain evidence="9">S2</strain>
        <tissue evidence="9">Leaf</tissue>
    </source>
</reference>
<feature type="domain" description="Helicase C-terminal" evidence="8">
    <location>
        <begin position="214"/>
        <end position="365"/>
    </location>
</feature>
<keyword evidence="2" id="KW-0547">Nucleotide-binding</keyword>
<evidence type="ECO:0000256" key="5">
    <source>
        <dbReference type="ARBA" id="ARBA00022840"/>
    </source>
</evidence>
<dbReference type="PROSITE" id="PS51194">
    <property type="entry name" value="HELICASE_CTER"/>
    <property type="match status" value="1"/>
</dbReference>
<dbReference type="Proteomes" id="UP000327157">
    <property type="component" value="Chromosome 13"/>
</dbReference>
<dbReference type="InterPro" id="IPR027417">
    <property type="entry name" value="P-loop_NTPase"/>
</dbReference>
<keyword evidence="10" id="KW-1185">Reference proteome</keyword>
<feature type="domain" description="Helicase ATP-binding" evidence="7">
    <location>
        <begin position="83"/>
        <end position="255"/>
    </location>
</feature>
<dbReference type="GO" id="GO:0003723">
    <property type="term" value="F:RNA binding"/>
    <property type="evidence" value="ECO:0007669"/>
    <property type="project" value="TreeGrafter"/>
</dbReference>
<dbReference type="OrthoDB" id="10256233at2759"/>
<keyword evidence="3" id="KW-0378">Hydrolase</keyword>
<dbReference type="InterPro" id="IPR001650">
    <property type="entry name" value="Helicase_C-like"/>
</dbReference>
<evidence type="ECO:0000256" key="4">
    <source>
        <dbReference type="ARBA" id="ARBA00022806"/>
    </source>
</evidence>
<sequence length="365" mass="40905">MRLNVSLSMATLSATQLLHLPLPLPTRNPRHAHFHFHSLSLNPRLFSFKGIVSSCRPLQAILNTPLVATDAESEHEPLTRQALPTIFSCCDCILHAQTGSGKTLTYLLLIFSAVNTRRSAVQALVVVPTGELGMQVRLSVLRRLLGLAAKPKEGEFEQKLCTVMALLDGGMLTRHKSWLKFVQMLEKQMIKLESMLVLVIDEVDFMFSSKQVASLRKLLTSYSSINTRQTIFASASIPQHRRFLHDCIQQKWTKNDAIHVHVNPVQPMPSCFYTASLSEVRQGGSYLLVSTDIAARGVDLPDTTHIYNFDLPRTAVDHLHGAGRTGRKPFSDKKCSVTNIIMSEERFALQKYENELTLNCEELIV</sequence>
<reference evidence="9 10" key="1">
    <citation type="submission" date="2019-09" db="EMBL/GenBank/DDBJ databases">
        <authorList>
            <person name="Ou C."/>
        </authorList>
    </citation>
    <scope>NUCLEOTIDE SEQUENCE [LARGE SCALE GENOMIC DNA]</scope>
    <source>
        <strain evidence="9">S2</strain>
        <tissue evidence="9">Leaf</tissue>
    </source>
</reference>
<evidence type="ECO:0000259" key="8">
    <source>
        <dbReference type="PROSITE" id="PS51194"/>
    </source>
</evidence>
<evidence type="ECO:0000259" key="7">
    <source>
        <dbReference type="PROSITE" id="PS51192"/>
    </source>
</evidence>
<dbReference type="InterPro" id="IPR014001">
    <property type="entry name" value="Helicase_ATP-bd"/>
</dbReference>
<comment type="catalytic activity">
    <reaction evidence="6">
        <text>ATP + H2O = ADP + phosphate + H(+)</text>
        <dbReference type="Rhea" id="RHEA:13065"/>
        <dbReference type="ChEBI" id="CHEBI:15377"/>
        <dbReference type="ChEBI" id="CHEBI:15378"/>
        <dbReference type="ChEBI" id="CHEBI:30616"/>
        <dbReference type="ChEBI" id="CHEBI:43474"/>
        <dbReference type="ChEBI" id="CHEBI:456216"/>
        <dbReference type="EC" id="3.6.4.13"/>
    </reaction>
</comment>
<dbReference type="SMART" id="SM00487">
    <property type="entry name" value="DEXDc"/>
    <property type="match status" value="1"/>
</dbReference>
<evidence type="ECO:0000256" key="3">
    <source>
        <dbReference type="ARBA" id="ARBA00022801"/>
    </source>
</evidence>
<reference evidence="10" key="2">
    <citation type="submission" date="2019-10" db="EMBL/GenBank/DDBJ databases">
        <title>A de novo genome assembly of a pear dwarfing rootstock.</title>
        <authorList>
            <person name="Wang F."/>
            <person name="Wang J."/>
            <person name="Li S."/>
            <person name="Zhang Y."/>
            <person name="Fang M."/>
            <person name="Ma L."/>
            <person name="Zhao Y."/>
            <person name="Jiang S."/>
        </authorList>
    </citation>
    <scope>NUCLEOTIDE SEQUENCE [LARGE SCALE GENOMIC DNA]</scope>
</reference>
<dbReference type="InterPro" id="IPR050547">
    <property type="entry name" value="DEAD_box_RNA_helicases"/>
</dbReference>
<evidence type="ECO:0000256" key="1">
    <source>
        <dbReference type="ARBA" id="ARBA00012552"/>
    </source>
</evidence>
<keyword evidence="4 9" id="KW-0347">Helicase</keyword>
<dbReference type="PANTHER" id="PTHR47963:SF10">
    <property type="entry name" value="ATP-DEPENDENT RNA HELICASE DDX6_DHH1"/>
    <property type="match status" value="1"/>
</dbReference>
<dbReference type="PANTHER" id="PTHR47963">
    <property type="entry name" value="DEAD-BOX ATP-DEPENDENT RNA HELICASE 47, MITOCHONDRIAL"/>
    <property type="match status" value="1"/>
</dbReference>